<evidence type="ECO:0000256" key="1">
    <source>
        <dbReference type="SAM" id="MobiDB-lite"/>
    </source>
</evidence>
<keyword evidence="3" id="KW-1185">Reference proteome</keyword>
<proteinExistence type="predicted"/>
<protein>
    <submittedName>
        <fullName evidence="2">Uncharacterized protein</fullName>
    </submittedName>
</protein>
<dbReference type="Proteomes" id="UP001283361">
    <property type="component" value="Unassembled WGS sequence"/>
</dbReference>
<sequence>MPAPPSIDFTGIRPPLSRAAKKPRLLWRSPGPSELARGRAPPPSAWLAGRTRAGAGRSAGVCVCVPRSRPGRALRWREGLRWVTSWPALTYVPSLTDQWPTDRHAKSGVAGYRQDEGAGEVITMRKVETIMLQMEITIMLFTSALKPDKKYTVARDLNRSKFAVQEFSYLNVQLLNAHLSERIWSDSIRSASDTISHWTMQLSVFSYPRHFFTADLPLIPHINIVLY</sequence>
<name>A0AAE0YZ10_9GAST</name>
<organism evidence="2 3">
    <name type="scientific">Elysia crispata</name>
    <name type="common">lettuce slug</name>
    <dbReference type="NCBI Taxonomy" id="231223"/>
    <lineage>
        <taxon>Eukaryota</taxon>
        <taxon>Metazoa</taxon>
        <taxon>Spiralia</taxon>
        <taxon>Lophotrochozoa</taxon>
        <taxon>Mollusca</taxon>
        <taxon>Gastropoda</taxon>
        <taxon>Heterobranchia</taxon>
        <taxon>Euthyneura</taxon>
        <taxon>Panpulmonata</taxon>
        <taxon>Sacoglossa</taxon>
        <taxon>Placobranchoidea</taxon>
        <taxon>Plakobranchidae</taxon>
        <taxon>Elysia</taxon>
    </lineage>
</organism>
<evidence type="ECO:0000313" key="3">
    <source>
        <dbReference type="Proteomes" id="UP001283361"/>
    </source>
</evidence>
<gene>
    <name evidence="2" type="ORF">RRG08_028865</name>
</gene>
<dbReference type="AlphaFoldDB" id="A0AAE0YZ10"/>
<evidence type="ECO:0000313" key="2">
    <source>
        <dbReference type="EMBL" id="KAK3759863.1"/>
    </source>
</evidence>
<feature type="region of interest" description="Disordered" evidence="1">
    <location>
        <begin position="20"/>
        <end position="51"/>
    </location>
</feature>
<dbReference type="EMBL" id="JAWDGP010005065">
    <property type="protein sequence ID" value="KAK3759863.1"/>
    <property type="molecule type" value="Genomic_DNA"/>
</dbReference>
<reference evidence="2" key="1">
    <citation type="journal article" date="2023" name="G3 (Bethesda)">
        <title>A reference genome for the long-term kleptoplast-retaining sea slug Elysia crispata morphotype clarki.</title>
        <authorList>
            <person name="Eastman K.E."/>
            <person name="Pendleton A.L."/>
            <person name="Shaikh M.A."/>
            <person name="Suttiyut T."/>
            <person name="Ogas R."/>
            <person name="Tomko P."/>
            <person name="Gavelis G."/>
            <person name="Widhalm J.R."/>
            <person name="Wisecaver J.H."/>
        </authorList>
    </citation>
    <scope>NUCLEOTIDE SEQUENCE</scope>
    <source>
        <strain evidence="2">ECLA1</strain>
    </source>
</reference>
<accession>A0AAE0YZ10</accession>
<comment type="caution">
    <text evidence="2">The sequence shown here is derived from an EMBL/GenBank/DDBJ whole genome shotgun (WGS) entry which is preliminary data.</text>
</comment>